<gene>
    <name evidence="1" type="ORF">SPRG_08204</name>
</gene>
<dbReference type="InterPro" id="IPR009069">
    <property type="entry name" value="Cys_alpha_HP_mot_SF"/>
</dbReference>
<dbReference type="AlphaFoldDB" id="A0A067CIM9"/>
<dbReference type="OrthoDB" id="65213at2759"/>
<reference evidence="1 2" key="1">
    <citation type="journal article" date="2013" name="PLoS Genet.">
        <title>Distinctive expansion of potential virulence genes in the genome of the oomycete fish pathogen Saprolegnia parasitica.</title>
        <authorList>
            <person name="Jiang R.H."/>
            <person name="de Bruijn I."/>
            <person name="Haas B.J."/>
            <person name="Belmonte R."/>
            <person name="Lobach L."/>
            <person name="Christie J."/>
            <person name="van den Ackerveken G."/>
            <person name="Bottin A."/>
            <person name="Bulone V."/>
            <person name="Diaz-Moreno S.M."/>
            <person name="Dumas B."/>
            <person name="Fan L."/>
            <person name="Gaulin E."/>
            <person name="Govers F."/>
            <person name="Grenville-Briggs L.J."/>
            <person name="Horner N.R."/>
            <person name="Levin J.Z."/>
            <person name="Mammella M."/>
            <person name="Meijer H.J."/>
            <person name="Morris P."/>
            <person name="Nusbaum C."/>
            <person name="Oome S."/>
            <person name="Phillips A.J."/>
            <person name="van Rooyen D."/>
            <person name="Rzeszutek E."/>
            <person name="Saraiva M."/>
            <person name="Secombes C.J."/>
            <person name="Seidl M.F."/>
            <person name="Snel B."/>
            <person name="Stassen J.H."/>
            <person name="Sykes S."/>
            <person name="Tripathy S."/>
            <person name="van den Berg H."/>
            <person name="Vega-Arreguin J.C."/>
            <person name="Wawra S."/>
            <person name="Young S.K."/>
            <person name="Zeng Q."/>
            <person name="Dieguez-Uribeondo J."/>
            <person name="Russ C."/>
            <person name="Tyler B.M."/>
            <person name="van West P."/>
        </authorList>
    </citation>
    <scope>NUCLEOTIDE SEQUENCE [LARGE SCALE GENOMIC DNA]</scope>
    <source>
        <strain evidence="1 2">CBS 223.65</strain>
    </source>
</reference>
<organism evidence="1 2">
    <name type="scientific">Saprolegnia parasitica (strain CBS 223.65)</name>
    <dbReference type="NCBI Taxonomy" id="695850"/>
    <lineage>
        <taxon>Eukaryota</taxon>
        <taxon>Sar</taxon>
        <taxon>Stramenopiles</taxon>
        <taxon>Oomycota</taxon>
        <taxon>Saprolegniomycetes</taxon>
        <taxon>Saprolegniales</taxon>
        <taxon>Saprolegniaceae</taxon>
        <taxon>Saprolegnia</taxon>
    </lineage>
</organism>
<dbReference type="OMA" id="NDPCASA"/>
<dbReference type="EMBL" id="KK583224">
    <property type="protein sequence ID" value="KDO26401.1"/>
    <property type="molecule type" value="Genomic_DNA"/>
</dbReference>
<evidence type="ECO:0008006" key="3">
    <source>
        <dbReference type="Google" id="ProtNLM"/>
    </source>
</evidence>
<sequence>MGNQSSAPLNDPCASALDAYLACVEKKNQESGGLRDGDECEDEIKAYKDCRQAHKKAKKTPPAE</sequence>
<dbReference type="PROSITE" id="PS51808">
    <property type="entry name" value="CHCH"/>
    <property type="match status" value="1"/>
</dbReference>
<dbReference type="Proteomes" id="UP000030745">
    <property type="component" value="Unassembled WGS sequence"/>
</dbReference>
<dbReference type="GeneID" id="24130437"/>
<dbReference type="KEGG" id="spar:SPRG_08204"/>
<dbReference type="SUPFAM" id="SSF47072">
    <property type="entry name" value="Cysteine alpha-hairpin motif"/>
    <property type="match status" value="1"/>
</dbReference>
<proteinExistence type="predicted"/>
<keyword evidence="2" id="KW-1185">Reference proteome</keyword>
<protein>
    <recommendedName>
        <fullName evidence="3">CHCH domain-containing protein</fullName>
    </recommendedName>
</protein>
<evidence type="ECO:0000313" key="1">
    <source>
        <dbReference type="EMBL" id="KDO26401.1"/>
    </source>
</evidence>
<dbReference type="VEuPathDB" id="FungiDB:SPRG_08204"/>
<accession>A0A067CIM9</accession>
<evidence type="ECO:0000313" key="2">
    <source>
        <dbReference type="Proteomes" id="UP000030745"/>
    </source>
</evidence>
<name>A0A067CIM9_SAPPC</name>
<dbReference type="RefSeq" id="XP_012202839.1">
    <property type="nucleotide sequence ID" value="XM_012347449.1"/>
</dbReference>